<dbReference type="PANTHER" id="PTHR16777:SF2">
    <property type="entry name" value="PROTEIN ECT2"/>
    <property type="match status" value="1"/>
</dbReference>
<dbReference type="GO" id="GO:0005938">
    <property type="term" value="C:cell cortex"/>
    <property type="evidence" value="ECO:0007669"/>
    <property type="project" value="TreeGrafter"/>
</dbReference>
<evidence type="ECO:0008006" key="6">
    <source>
        <dbReference type="Google" id="ProtNLM"/>
    </source>
</evidence>
<feature type="region of interest" description="Disordered" evidence="1">
    <location>
        <begin position="1"/>
        <end position="34"/>
    </location>
</feature>
<dbReference type="GO" id="GO:0005085">
    <property type="term" value="F:guanyl-nucleotide exchange factor activity"/>
    <property type="evidence" value="ECO:0007669"/>
    <property type="project" value="InterPro"/>
</dbReference>
<dbReference type="InterPro" id="IPR026817">
    <property type="entry name" value="Ect2"/>
</dbReference>
<dbReference type="SMART" id="SM00292">
    <property type="entry name" value="BRCT"/>
    <property type="match status" value="2"/>
</dbReference>
<dbReference type="GO" id="GO:0005634">
    <property type="term" value="C:nucleus"/>
    <property type="evidence" value="ECO:0007669"/>
    <property type="project" value="InterPro"/>
</dbReference>
<dbReference type="InterPro" id="IPR000219">
    <property type="entry name" value="DH_dom"/>
</dbReference>
<dbReference type="Gene3D" id="3.40.50.10190">
    <property type="entry name" value="BRCT domain"/>
    <property type="match status" value="3"/>
</dbReference>
<dbReference type="CDD" id="cd00160">
    <property type="entry name" value="RhoGEF"/>
    <property type="match status" value="1"/>
</dbReference>
<feature type="domain" description="BRCT" evidence="3">
    <location>
        <begin position="227"/>
        <end position="311"/>
    </location>
</feature>
<name>A0AA39LY23_9BILA</name>
<feature type="domain" description="DH" evidence="2">
    <location>
        <begin position="370"/>
        <end position="559"/>
    </location>
</feature>
<dbReference type="Gene3D" id="1.20.900.10">
    <property type="entry name" value="Dbl homology (DH) domain"/>
    <property type="match status" value="1"/>
</dbReference>
<evidence type="ECO:0000313" key="4">
    <source>
        <dbReference type="EMBL" id="KAK0413807.1"/>
    </source>
</evidence>
<comment type="caution">
    <text evidence="4">The sequence shown here is derived from an EMBL/GenBank/DDBJ whole genome shotgun (WGS) entry which is preliminary data.</text>
</comment>
<dbReference type="InterPro" id="IPR001331">
    <property type="entry name" value="GDS_CDC24_CS"/>
</dbReference>
<dbReference type="Pfam" id="PF00621">
    <property type="entry name" value="RhoGEF"/>
    <property type="match status" value="1"/>
</dbReference>
<proteinExistence type="predicted"/>
<organism evidence="4 5">
    <name type="scientific">Steinernema hermaphroditum</name>
    <dbReference type="NCBI Taxonomy" id="289476"/>
    <lineage>
        <taxon>Eukaryota</taxon>
        <taxon>Metazoa</taxon>
        <taxon>Ecdysozoa</taxon>
        <taxon>Nematoda</taxon>
        <taxon>Chromadorea</taxon>
        <taxon>Rhabditida</taxon>
        <taxon>Tylenchina</taxon>
        <taxon>Panagrolaimomorpha</taxon>
        <taxon>Strongyloidoidea</taxon>
        <taxon>Steinernematidae</taxon>
        <taxon>Steinernema</taxon>
    </lineage>
</organism>
<accession>A0AA39LY23</accession>
<dbReference type="EMBL" id="JAUCMV010000003">
    <property type="protein sequence ID" value="KAK0413807.1"/>
    <property type="molecule type" value="Genomic_DNA"/>
</dbReference>
<gene>
    <name evidence="4" type="ORF">QR680_007003</name>
</gene>
<dbReference type="SUPFAM" id="SSF52113">
    <property type="entry name" value="BRCT domain"/>
    <property type="match status" value="2"/>
</dbReference>
<sequence>MEGNWPEQSQRFRSGKTLPPADGDNETLPPKEDMSMLSRKNAIKYIVTRICLVGEALAKDQQLATLLKDHFHVEVVPDTHVSDPDIVFVVNDFDSPDFAALHYGRNNRILGPTIIREMAARGKDALSLPRPNKPIFSLAMDGVKICISNSCGEEECHRLTELVGFMGGRVARRVIGQEILVTTKNYGESYRNAENFNRTVVKPSWINACWDRRKDSSFRADKIMDQHRLLPFAGLSLFFSGFKSNEIDEMTEQTVRNKGTVVYSQHDASHIIVEGVSERSELAEHQHKVTKQWFWKSIDKGYRLEESRFFPVCRKRKSENFDDEPLNKTSKNNCSKDSFDNLENSNASVLSGYSSDDIDKPTTSNKVVDKRYQVCLEMLETESNYLKALRIMVDKFKTPLEERNAESEILTKSEMAQIFGKLPALIQTHSNIERNLRTQIKQPLKSDNLIGKIWTDFHADLLKIYPPFINSYDTAKEMLEECDRYKHKFHNFLKATESQPECCRNTLKELLIRPVQRLPSVILLLKELLKRTHKKHPDYGFVKQAIELVEDVLKQSNENRRQTDTYAEFLEVLHDIHGLPADMMSSHRQKLGQIELNVLLAGDPLKDLKGRTACLFVLSDYLLITKVRHGAIHTPANLNATQRSSKSLTLTRSISFVGSSKKKKKYKYCDHLTLNCIRKIERVTVKGAFGIYVLTLRDPYLGDFPMIVQPSGDFSTDGIEDFLNVLCVQARTVNRELTIEIIDDDDFQRNPRSEVNQLLHKIIGPVALDSTDHAQPKPTLRRSSTLSRISAHLPRSLSRISMLTASRSGLPSISEVSKRQRPY</sequence>
<dbReference type="GO" id="GO:2000431">
    <property type="term" value="P:regulation of cytokinesis, actomyosin contractile ring assembly"/>
    <property type="evidence" value="ECO:0007669"/>
    <property type="project" value="InterPro"/>
</dbReference>
<dbReference type="GO" id="GO:0035556">
    <property type="term" value="P:intracellular signal transduction"/>
    <property type="evidence" value="ECO:0007669"/>
    <property type="project" value="InterPro"/>
</dbReference>
<dbReference type="GO" id="GO:0007399">
    <property type="term" value="P:nervous system development"/>
    <property type="evidence" value="ECO:0007669"/>
    <property type="project" value="TreeGrafter"/>
</dbReference>
<dbReference type="PROSITE" id="PS00741">
    <property type="entry name" value="DH_1"/>
    <property type="match status" value="1"/>
</dbReference>
<evidence type="ECO:0000259" key="3">
    <source>
        <dbReference type="PROSITE" id="PS50172"/>
    </source>
</evidence>
<dbReference type="InterPro" id="IPR001357">
    <property type="entry name" value="BRCT_dom"/>
</dbReference>
<dbReference type="GO" id="GO:0000281">
    <property type="term" value="P:mitotic cytokinesis"/>
    <property type="evidence" value="ECO:0007669"/>
    <property type="project" value="TreeGrafter"/>
</dbReference>
<reference evidence="4" key="1">
    <citation type="submission" date="2023-06" db="EMBL/GenBank/DDBJ databases">
        <title>Genomic analysis of the entomopathogenic nematode Steinernema hermaphroditum.</title>
        <authorList>
            <person name="Schwarz E.M."/>
            <person name="Heppert J.K."/>
            <person name="Baniya A."/>
            <person name="Schwartz H.T."/>
            <person name="Tan C.-H."/>
            <person name="Antoshechkin I."/>
            <person name="Sternberg P.W."/>
            <person name="Goodrich-Blair H."/>
            <person name="Dillman A.R."/>
        </authorList>
    </citation>
    <scope>NUCLEOTIDE SEQUENCE</scope>
    <source>
        <strain evidence="4">PS9179</strain>
        <tissue evidence="4">Whole animal</tissue>
    </source>
</reference>
<keyword evidence="5" id="KW-1185">Reference proteome</keyword>
<feature type="compositionally biased region" description="Polar residues" evidence="1">
    <location>
        <begin position="1"/>
        <end position="12"/>
    </location>
</feature>
<evidence type="ECO:0000259" key="2">
    <source>
        <dbReference type="PROSITE" id="PS50010"/>
    </source>
</evidence>
<dbReference type="AlphaFoldDB" id="A0AA39LY23"/>
<evidence type="ECO:0000313" key="5">
    <source>
        <dbReference type="Proteomes" id="UP001175271"/>
    </source>
</evidence>
<dbReference type="Pfam" id="PF00533">
    <property type="entry name" value="BRCT"/>
    <property type="match status" value="1"/>
</dbReference>
<protein>
    <recommendedName>
        <fullName evidence="6">Protein ECT2</fullName>
    </recommendedName>
</protein>
<dbReference type="PROSITE" id="PS50010">
    <property type="entry name" value="DH_2"/>
    <property type="match status" value="1"/>
</dbReference>
<feature type="domain" description="BRCT" evidence="3">
    <location>
        <begin position="140"/>
        <end position="214"/>
    </location>
</feature>
<dbReference type="InterPro" id="IPR036420">
    <property type="entry name" value="BRCT_dom_sf"/>
</dbReference>
<dbReference type="SUPFAM" id="SSF48065">
    <property type="entry name" value="DBL homology domain (DH-domain)"/>
    <property type="match status" value="1"/>
</dbReference>
<dbReference type="PROSITE" id="PS50172">
    <property type="entry name" value="BRCT"/>
    <property type="match status" value="2"/>
</dbReference>
<dbReference type="PANTHER" id="PTHR16777">
    <property type="entry name" value="PROTEIN ECT2"/>
    <property type="match status" value="1"/>
</dbReference>
<evidence type="ECO:0000256" key="1">
    <source>
        <dbReference type="SAM" id="MobiDB-lite"/>
    </source>
</evidence>
<dbReference type="Proteomes" id="UP001175271">
    <property type="component" value="Unassembled WGS sequence"/>
</dbReference>
<dbReference type="GO" id="GO:0005096">
    <property type="term" value="F:GTPase activator activity"/>
    <property type="evidence" value="ECO:0007669"/>
    <property type="project" value="InterPro"/>
</dbReference>
<dbReference type="SMART" id="SM00325">
    <property type="entry name" value="RhoGEF"/>
    <property type="match status" value="1"/>
</dbReference>
<dbReference type="InterPro" id="IPR035899">
    <property type="entry name" value="DBL_dom_sf"/>
</dbReference>